<reference evidence="2 3" key="1">
    <citation type="submission" date="2019-12" db="EMBL/GenBank/DDBJ databases">
        <title>Genomic-based taxomic classification of the family Erythrobacteraceae.</title>
        <authorList>
            <person name="Xu L."/>
        </authorList>
    </citation>
    <scope>NUCLEOTIDE SEQUENCE [LARGE SCALE GENOMIC DNA]</scope>
    <source>
        <strain evidence="2 3">MCCC 1A09962</strain>
    </source>
</reference>
<dbReference type="RefSeq" id="WP_160681317.1">
    <property type="nucleotide sequence ID" value="NZ_WTYW01000001.1"/>
</dbReference>
<dbReference type="Proteomes" id="UP000433104">
    <property type="component" value="Unassembled WGS sequence"/>
</dbReference>
<feature type="transmembrane region" description="Helical" evidence="1">
    <location>
        <begin position="88"/>
        <end position="108"/>
    </location>
</feature>
<organism evidence="2 3">
    <name type="scientific">Parapontixanthobacter aurantiacus</name>
    <dbReference type="NCBI Taxonomy" id="1463599"/>
    <lineage>
        <taxon>Bacteria</taxon>
        <taxon>Pseudomonadati</taxon>
        <taxon>Pseudomonadota</taxon>
        <taxon>Alphaproteobacteria</taxon>
        <taxon>Sphingomonadales</taxon>
        <taxon>Erythrobacteraceae</taxon>
        <taxon>Parapontixanthobacter</taxon>
    </lineage>
</organism>
<gene>
    <name evidence="2" type="ORF">GRI38_02010</name>
</gene>
<dbReference type="InterPro" id="IPR025461">
    <property type="entry name" value="ABA4-like"/>
</dbReference>
<dbReference type="Pfam" id="PF14108">
    <property type="entry name" value="ABA4-like"/>
    <property type="match status" value="1"/>
</dbReference>
<comment type="caution">
    <text evidence="2">The sequence shown here is derived from an EMBL/GenBank/DDBJ whole genome shotgun (WGS) entry which is preliminary data.</text>
</comment>
<evidence type="ECO:0000256" key="1">
    <source>
        <dbReference type="SAM" id="Phobius"/>
    </source>
</evidence>
<keyword evidence="1" id="KW-0472">Membrane</keyword>
<protein>
    <submittedName>
        <fullName evidence="2">DUF4281 domain-containing protein</fullName>
    </submittedName>
</protein>
<dbReference type="OrthoDB" id="345237at2"/>
<keyword evidence="1" id="KW-1133">Transmembrane helix</keyword>
<evidence type="ECO:0000313" key="3">
    <source>
        <dbReference type="Proteomes" id="UP000433104"/>
    </source>
</evidence>
<feature type="transmembrane region" description="Helical" evidence="1">
    <location>
        <begin position="33"/>
        <end position="54"/>
    </location>
</feature>
<feature type="transmembrane region" description="Helical" evidence="1">
    <location>
        <begin position="120"/>
        <end position="142"/>
    </location>
</feature>
<dbReference type="AlphaFoldDB" id="A0A844ZAI8"/>
<dbReference type="EMBL" id="WTYW01000001">
    <property type="protein sequence ID" value="MXO84808.1"/>
    <property type="molecule type" value="Genomic_DNA"/>
</dbReference>
<feature type="transmembrane region" description="Helical" evidence="1">
    <location>
        <begin position="6"/>
        <end position="24"/>
    </location>
</feature>
<sequence length="154" mass="16976">MSWEGVFSFCNLLALACWIALVALPRRPFVLKAIFAGGVGLLSLAYTTLAIGLFSGAFDPVRDVGSAAVDLSDYSVDGLKNLFRSEGAIVIGWVHYLAFDLFVGIWLARDADRHRVSRLIQAPFLLLTFMAGPMGLLAWLLLRRTFGRKARSLR</sequence>
<keyword evidence="1" id="KW-0812">Transmembrane</keyword>
<proteinExistence type="predicted"/>
<evidence type="ECO:0000313" key="2">
    <source>
        <dbReference type="EMBL" id="MXO84808.1"/>
    </source>
</evidence>
<name>A0A844ZAI8_9SPHN</name>
<keyword evidence="3" id="KW-1185">Reference proteome</keyword>
<accession>A0A844ZAI8</accession>